<protein>
    <submittedName>
        <fullName evidence="1">DNA-binding WRKY</fullName>
    </submittedName>
</protein>
<gene>
    <name evidence="1" type="ORF">CTI12_AA400580</name>
</gene>
<dbReference type="STRING" id="35608.A0A2U1MB23"/>
<comment type="caution">
    <text evidence="1">The sequence shown here is derived from an EMBL/GenBank/DDBJ whole genome shotgun (WGS) entry which is preliminary data.</text>
</comment>
<keyword evidence="2" id="KW-1185">Reference proteome</keyword>
<dbReference type="Proteomes" id="UP000245207">
    <property type="component" value="Unassembled WGS sequence"/>
</dbReference>
<dbReference type="AlphaFoldDB" id="A0A2U1MB23"/>
<evidence type="ECO:0000313" key="1">
    <source>
        <dbReference type="EMBL" id="PWA58455.1"/>
    </source>
</evidence>
<sequence>MQVGGGIQLSATPTTHYYINPNLPATKQIHNVYNELLGPMPLLQVQPYRRPNVEEDKYKNRVSLKTLSEINPGGQMLHSYWKRKYGYDQSQKTLSTRDDQKRIRGSKDKKSIGCIYILKEAAKAIALPRLGYGLMFQKVKETKQEGWPEKPIYVAVGDEKVKEAENQVDDLMWILKPQMLLAWWESEPKVWILDKGLFVIAVLLISCWVCSILPTHVTAATTTVSANDNTHREGMSSTNVPFADVNKNVPEIQVSLTLAYAIIQMSHFGTGKRGHRSRSRFCGDDLDAVEDEPQENEGISMIGGTQTVTESSNMVQTKSDIDILDDGYRWRK</sequence>
<reference evidence="1 2" key="1">
    <citation type="journal article" date="2018" name="Mol. Plant">
        <title>The genome of Artemisia annua provides insight into the evolution of Asteraceae family and artemisinin biosynthesis.</title>
        <authorList>
            <person name="Shen Q."/>
            <person name="Zhang L."/>
            <person name="Liao Z."/>
            <person name="Wang S."/>
            <person name="Yan T."/>
            <person name="Shi P."/>
            <person name="Liu M."/>
            <person name="Fu X."/>
            <person name="Pan Q."/>
            <person name="Wang Y."/>
            <person name="Lv Z."/>
            <person name="Lu X."/>
            <person name="Zhang F."/>
            <person name="Jiang W."/>
            <person name="Ma Y."/>
            <person name="Chen M."/>
            <person name="Hao X."/>
            <person name="Li L."/>
            <person name="Tang Y."/>
            <person name="Lv G."/>
            <person name="Zhou Y."/>
            <person name="Sun X."/>
            <person name="Brodelius P.E."/>
            <person name="Rose J.K.C."/>
            <person name="Tang K."/>
        </authorList>
    </citation>
    <scope>NUCLEOTIDE SEQUENCE [LARGE SCALE GENOMIC DNA]</scope>
    <source>
        <strain evidence="2">cv. Huhao1</strain>
        <tissue evidence="1">Leaf</tissue>
    </source>
</reference>
<name>A0A2U1MB23_ARTAN</name>
<proteinExistence type="predicted"/>
<organism evidence="1 2">
    <name type="scientific">Artemisia annua</name>
    <name type="common">Sweet wormwood</name>
    <dbReference type="NCBI Taxonomy" id="35608"/>
    <lineage>
        <taxon>Eukaryota</taxon>
        <taxon>Viridiplantae</taxon>
        <taxon>Streptophyta</taxon>
        <taxon>Embryophyta</taxon>
        <taxon>Tracheophyta</taxon>
        <taxon>Spermatophyta</taxon>
        <taxon>Magnoliopsida</taxon>
        <taxon>eudicotyledons</taxon>
        <taxon>Gunneridae</taxon>
        <taxon>Pentapetalae</taxon>
        <taxon>asterids</taxon>
        <taxon>campanulids</taxon>
        <taxon>Asterales</taxon>
        <taxon>Asteraceae</taxon>
        <taxon>Asteroideae</taxon>
        <taxon>Anthemideae</taxon>
        <taxon>Artemisiinae</taxon>
        <taxon>Artemisia</taxon>
    </lineage>
</organism>
<accession>A0A2U1MB23</accession>
<evidence type="ECO:0000313" key="2">
    <source>
        <dbReference type="Proteomes" id="UP000245207"/>
    </source>
</evidence>
<dbReference type="GO" id="GO:0003677">
    <property type="term" value="F:DNA binding"/>
    <property type="evidence" value="ECO:0007669"/>
    <property type="project" value="UniProtKB-KW"/>
</dbReference>
<dbReference type="EMBL" id="PKPP01005893">
    <property type="protein sequence ID" value="PWA58455.1"/>
    <property type="molecule type" value="Genomic_DNA"/>
</dbReference>
<keyword evidence="1" id="KW-0238">DNA-binding</keyword>